<feature type="signal peptide" evidence="1">
    <location>
        <begin position="1"/>
        <end position="20"/>
    </location>
</feature>
<organism evidence="2 3">
    <name type="scientific">Penicillium malachiteum</name>
    <dbReference type="NCBI Taxonomy" id="1324776"/>
    <lineage>
        <taxon>Eukaryota</taxon>
        <taxon>Fungi</taxon>
        <taxon>Dikarya</taxon>
        <taxon>Ascomycota</taxon>
        <taxon>Pezizomycotina</taxon>
        <taxon>Eurotiomycetes</taxon>
        <taxon>Eurotiomycetidae</taxon>
        <taxon>Eurotiales</taxon>
        <taxon>Aspergillaceae</taxon>
        <taxon>Penicillium</taxon>
    </lineage>
</organism>
<reference evidence="2" key="2">
    <citation type="submission" date="2023-01" db="EMBL/GenBank/DDBJ databases">
        <authorList>
            <person name="Petersen C."/>
        </authorList>
    </citation>
    <scope>NUCLEOTIDE SEQUENCE</scope>
    <source>
        <strain evidence="2">IBT 17514</strain>
    </source>
</reference>
<dbReference type="EMBL" id="JAQJAN010000019">
    <property type="protein sequence ID" value="KAJ5708974.1"/>
    <property type="molecule type" value="Genomic_DNA"/>
</dbReference>
<evidence type="ECO:0000313" key="2">
    <source>
        <dbReference type="EMBL" id="KAJ5708974.1"/>
    </source>
</evidence>
<accession>A0AAD6HCX2</accession>
<dbReference type="AlphaFoldDB" id="A0AAD6HCX2"/>
<feature type="chain" id="PRO_5042268459" evidence="1">
    <location>
        <begin position="21"/>
        <end position="111"/>
    </location>
</feature>
<reference evidence="2" key="1">
    <citation type="journal article" date="2023" name="IMA Fungus">
        <title>Comparative genomic study of the Penicillium genus elucidates a diverse pangenome and 15 lateral gene transfer events.</title>
        <authorList>
            <person name="Petersen C."/>
            <person name="Sorensen T."/>
            <person name="Nielsen M.R."/>
            <person name="Sondergaard T.E."/>
            <person name="Sorensen J.L."/>
            <person name="Fitzpatrick D.A."/>
            <person name="Frisvad J.C."/>
            <person name="Nielsen K.L."/>
        </authorList>
    </citation>
    <scope>NUCLEOTIDE SEQUENCE</scope>
    <source>
        <strain evidence="2">IBT 17514</strain>
    </source>
</reference>
<keyword evidence="3" id="KW-1185">Reference proteome</keyword>
<protein>
    <submittedName>
        <fullName evidence="2">Uncharacterized protein</fullName>
    </submittedName>
</protein>
<gene>
    <name evidence="2" type="ORF">N7493_010308</name>
</gene>
<name>A0AAD6HCX2_9EURO</name>
<evidence type="ECO:0000256" key="1">
    <source>
        <dbReference type="SAM" id="SignalP"/>
    </source>
</evidence>
<evidence type="ECO:0000313" key="3">
    <source>
        <dbReference type="Proteomes" id="UP001215712"/>
    </source>
</evidence>
<keyword evidence="1" id="KW-0732">Signal</keyword>
<sequence>MKYLTTLALALASVATADWALYCGDSCEDGTLVASGSEAVESCASLDGSYDYCYILADSEYYVDWWKAIFFESETCLVNDDVSGEHESLGLFNGSCTAEGPWTSYYVVVNA</sequence>
<proteinExistence type="predicted"/>
<comment type="caution">
    <text evidence="2">The sequence shown here is derived from an EMBL/GenBank/DDBJ whole genome shotgun (WGS) entry which is preliminary data.</text>
</comment>
<dbReference type="Proteomes" id="UP001215712">
    <property type="component" value="Unassembled WGS sequence"/>
</dbReference>